<feature type="region of interest" description="Disordered" evidence="1">
    <location>
        <begin position="1"/>
        <end position="25"/>
    </location>
</feature>
<proteinExistence type="predicted"/>
<dbReference type="InterPro" id="IPR021982">
    <property type="entry name" value="REEP_Ichnovirus"/>
</dbReference>
<protein>
    <submittedName>
        <fullName evidence="2">Repeat element protein-d6.3</fullName>
    </submittedName>
</protein>
<dbReference type="KEGG" id="vg:5076371"/>
<name>A2Q0L2_9VIRU</name>
<organism evidence="2 3">
    <name type="scientific">Ichnoviriform fugitivi</name>
    <dbReference type="NCBI Taxonomy" id="265522"/>
    <lineage>
        <taxon>Viruses</taxon>
        <taxon>Viruses incertae sedis</taxon>
        <taxon>Polydnaviriformidae</taxon>
        <taxon>Ichnoviriform</taxon>
    </lineage>
</organism>
<sequence length="243" mass="28698">MNNSRKRKMSRSRNQRLPSVLPSEEQPVLPDDEMLCVSKYLSFADFRNFVRSRWPRTKECPRVIRRQLWRMSTHKIETTFINGKRIKIEYNFDPSRRNKDQVLINVKCLVSVFGGIYPTDVKNFTSVSELENFIKIHVHMNICSDHRHASCPCHLVNDDGRGCETFVKPSIVDECQYGHLHHYCWNHVKEWLHVLRDTLIERQRTGIAYSEDMADACLRSLDEIVYLRGVGMRFRGPLLYRLV</sequence>
<dbReference type="OrthoDB" id="20at10482"/>
<evidence type="ECO:0000313" key="2">
    <source>
        <dbReference type="EMBL" id="BAF45727.1"/>
    </source>
</evidence>
<dbReference type="EMBL" id="AB291200">
    <property type="protein sequence ID" value="BAF45727.1"/>
    <property type="molecule type" value="Genomic_DNA"/>
</dbReference>
<accession>A2Q0L2</accession>
<dbReference type="Pfam" id="PF12132">
    <property type="entry name" value="DUF3587"/>
    <property type="match status" value="1"/>
</dbReference>
<feature type="compositionally biased region" description="Basic residues" evidence="1">
    <location>
        <begin position="1"/>
        <end position="14"/>
    </location>
</feature>
<dbReference type="Proteomes" id="UP000204242">
    <property type="component" value="Genome"/>
</dbReference>
<evidence type="ECO:0000256" key="1">
    <source>
        <dbReference type="SAM" id="MobiDB-lite"/>
    </source>
</evidence>
<reference evidence="2 3" key="1">
    <citation type="journal article" date="2007" name="Virology">
        <title>Shared and species-specific features among ichnovirus genomes.</title>
        <authorList>
            <person name="Tanaka K."/>
            <person name="Lapointe R."/>
            <person name="Barney W.E."/>
            <person name="Makkay A.M."/>
            <person name="Stoltz D."/>
            <person name="Cusson M."/>
            <person name="Webb B.A."/>
        </authorList>
    </citation>
    <scope>NUCLEOTIDE SEQUENCE [LARGE SCALE GENOMIC DNA]</scope>
</reference>
<dbReference type="RefSeq" id="YP_001031322.1">
    <property type="nucleotide sequence ID" value="NC_008990.1"/>
</dbReference>
<dbReference type="GeneID" id="5076371"/>
<evidence type="ECO:0000313" key="3">
    <source>
        <dbReference type="Proteomes" id="UP000204242"/>
    </source>
</evidence>